<organism evidence="1">
    <name type="scientific">Nonomuraea gerenzanensis</name>
    <dbReference type="NCBI Taxonomy" id="93944"/>
    <lineage>
        <taxon>Bacteria</taxon>
        <taxon>Bacillati</taxon>
        <taxon>Actinomycetota</taxon>
        <taxon>Actinomycetes</taxon>
        <taxon>Streptosporangiales</taxon>
        <taxon>Streptosporangiaceae</taxon>
        <taxon>Nonomuraea</taxon>
    </lineage>
</organism>
<reference evidence="1" key="1">
    <citation type="submission" date="2016-04" db="EMBL/GenBank/DDBJ databases">
        <authorList>
            <person name="Evans L.H."/>
            <person name="Alamgir A."/>
            <person name="Owens N."/>
            <person name="Weber N.D."/>
            <person name="Virtaneva K."/>
            <person name="Barbian K."/>
            <person name="Babar A."/>
            <person name="Rosenke K."/>
        </authorList>
    </citation>
    <scope>NUCLEOTIDE SEQUENCE</scope>
    <source>
        <strain evidence="1">Nono1</strain>
    </source>
</reference>
<dbReference type="EMBL" id="LT559118">
    <property type="protein sequence ID" value="SBO99836.1"/>
    <property type="molecule type" value="Genomic_DNA"/>
</dbReference>
<gene>
    <name evidence="1" type="ORF">BN4615_P9352</name>
</gene>
<protein>
    <submittedName>
        <fullName evidence="1">Uncharacterized protein</fullName>
    </submittedName>
</protein>
<accession>A0A1M4ELW4</accession>
<dbReference type="AlphaFoldDB" id="A0A1M4ELW4"/>
<evidence type="ECO:0000313" key="1">
    <source>
        <dbReference type="EMBL" id="SBO99836.1"/>
    </source>
</evidence>
<proteinExistence type="predicted"/>
<name>A0A1M4ELW4_9ACTN</name>
<sequence>MPFTDPAALMAWARHADAGPHDRIGVPDRVGHEVMPSCWPDGLAQLDRLADLLS</sequence>